<dbReference type="PANTHER" id="PTHR18964">
    <property type="entry name" value="ROK (REPRESSOR, ORF, KINASE) FAMILY"/>
    <property type="match status" value="1"/>
</dbReference>
<keyword evidence="4" id="KW-1185">Reference proteome</keyword>
<dbReference type="CDD" id="cd23763">
    <property type="entry name" value="ASKHA_ATPase_ROK"/>
    <property type="match status" value="1"/>
</dbReference>
<dbReference type="InterPro" id="IPR000835">
    <property type="entry name" value="HTH_MarR-typ"/>
</dbReference>
<dbReference type="Proteomes" id="UP000537260">
    <property type="component" value="Unassembled WGS sequence"/>
</dbReference>
<dbReference type="RefSeq" id="WP_179578788.1">
    <property type="nucleotide sequence ID" value="NZ_JACCFM010000001.1"/>
</dbReference>
<dbReference type="PANTHER" id="PTHR18964:SF149">
    <property type="entry name" value="BIFUNCTIONAL UDP-N-ACETYLGLUCOSAMINE 2-EPIMERASE_N-ACETYLMANNOSAMINE KINASE"/>
    <property type="match status" value="1"/>
</dbReference>
<protein>
    <submittedName>
        <fullName evidence="3">Putative NBD/HSP70 family sugar kinase</fullName>
    </submittedName>
</protein>
<gene>
    <name evidence="3" type="ORF">HNR05_001927</name>
</gene>
<sequence>MAATSAPGTPAWLGAWNDRATLSLLLEHGPLGRVRIAELGEMSKPTASLVVTRLEKAGLIRVDGEVTGGQGRPSVTYAARADRVLGVAIDIDAKRMRACLVDALRTEHETIEIALPSSVGERDAVREVREAIAAACAPSGADPSMVRNVCIGMQGYLDSHNDDQLFTETLHGWPRSGVRQLLKDELNVDVQIDNDVNLAAVAERSFGAGADASNFALLWLGNGLGAALELDGSLHRGSFGGAGEIGFLPAPHALYGRDGRPATDLQGLMGGKALVRLAREHGVHGRNLTGILAALATSPARAAVFAELAHRVAFGVIPLLAVVDPELVVLGGPTCRAGGDELAELVSQQIRRTSRWSPVVAASTVVGNPILAGARELLVAAVRNELLGSVARITT</sequence>
<organism evidence="3 4">
    <name type="scientific">Glaciibacter psychrotolerans</name>
    <dbReference type="NCBI Taxonomy" id="670054"/>
    <lineage>
        <taxon>Bacteria</taxon>
        <taxon>Bacillati</taxon>
        <taxon>Actinomycetota</taxon>
        <taxon>Actinomycetes</taxon>
        <taxon>Micrococcales</taxon>
        <taxon>Microbacteriaceae</taxon>
        <taxon>Glaciibacter</taxon>
    </lineage>
</organism>
<dbReference type="GO" id="GO:0016301">
    <property type="term" value="F:kinase activity"/>
    <property type="evidence" value="ECO:0007669"/>
    <property type="project" value="UniProtKB-KW"/>
</dbReference>
<dbReference type="Gene3D" id="1.10.10.10">
    <property type="entry name" value="Winged helix-like DNA-binding domain superfamily/Winged helix DNA-binding domain"/>
    <property type="match status" value="1"/>
</dbReference>
<dbReference type="EMBL" id="JACCFM010000001">
    <property type="protein sequence ID" value="NYJ20136.1"/>
    <property type="molecule type" value="Genomic_DNA"/>
</dbReference>
<reference evidence="3 4" key="1">
    <citation type="submission" date="2020-07" db="EMBL/GenBank/DDBJ databases">
        <title>Sequencing the genomes of 1000 actinobacteria strains.</title>
        <authorList>
            <person name="Klenk H.-P."/>
        </authorList>
    </citation>
    <scope>NUCLEOTIDE SEQUENCE [LARGE SCALE GENOMIC DNA]</scope>
    <source>
        <strain evidence="3 4">LI1</strain>
    </source>
</reference>
<dbReference type="Gene3D" id="3.30.420.40">
    <property type="match status" value="2"/>
</dbReference>
<dbReference type="Pfam" id="PF00480">
    <property type="entry name" value="ROK"/>
    <property type="match status" value="1"/>
</dbReference>
<dbReference type="GO" id="GO:0003700">
    <property type="term" value="F:DNA-binding transcription factor activity"/>
    <property type="evidence" value="ECO:0007669"/>
    <property type="project" value="InterPro"/>
</dbReference>
<evidence type="ECO:0000259" key="2">
    <source>
        <dbReference type="Pfam" id="PF01047"/>
    </source>
</evidence>
<dbReference type="AlphaFoldDB" id="A0A7Z0J6E3"/>
<keyword evidence="3" id="KW-0418">Kinase</keyword>
<accession>A0A7Z0J6E3</accession>
<dbReference type="Pfam" id="PF01047">
    <property type="entry name" value="MarR"/>
    <property type="match status" value="1"/>
</dbReference>
<dbReference type="InterPro" id="IPR043129">
    <property type="entry name" value="ATPase_NBD"/>
</dbReference>
<dbReference type="SUPFAM" id="SSF53067">
    <property type="entry name" value="Actin-like ATPase domain"/>
    <property type="match status" value="1"/>
</dbReference>
<feature type="domain" description="HTH marR-type" evidence="2">
    <location>
        <begin position="21"/>
        <end position="61"/>
    </location>
</feature>
<evidence type="ECO:0000313" key="3">
    <source>
        <dbReference type="EMBL" id="NYJ20136.1"/>
    </source>
</evidence>
<evidence type="ECO:0000313" key="4">
    <source>
        <dbReference type="Proteomes" id="UP000537260"/>
    </source>
</evidence>
<evidence type="ECO:0000256" key="1">
    <source>
        <dbReference type="ARBA" id="ARBA00006479"/>
    </source>
</evidence>
<dbReference type="SUPFAM" id="SSF46785">
    <property type="entry name" value="Winged helix' DNA-binding domain"/>
    <property type="match status" value="1"/>
</dbReference>
<keyword evidence="3" id="KW-0808">Transferase</keyword>
<comment type="similarity">
    <text evidence="1">Belongs to the ROK (NagC/XylR) family.</text>
</comment>
<dbReference type="InterPro" id="IPR036388">
    <property type="entry name" value="WH-like_DNA-bd_sf"/>
</dbReference>
<proteinExistence type="inferred from homology"/>
<dbReference type="InterPro" id="IPR036390">
    <property type="entry name" value="WH_DNA-bd_sf"/>
</dbReference>
<name>A0A7Z0J6E3_9MICO</name>
<dbReference type="InterPro" id="IPR000600">
    <property type="entry name" value="ROK"/>
</dbReference>
<comment type="caution">
    <text evidence="3">The sequence shown here is derived from an EMBL/GenBank/DDBJ whole genome shotgun (WGS) entry which is preliminary data.</text>
</comment>